<evidence type="ECO:0000259" key="9">
    <source>
        <dbReference type="PROSITE" id="PS50011"/>
    </source>
</evidence>
<dbReference type="PROSITE" id="PS50011">
    <property type="entry name" value="PROTEIN_KINASE_DOM"/>
    <property type="match status" value="1"/>
</dbReference>
<sequence length="1006" mass="110282">MAQEFVIAGRYVLSEQPELLLGRGGMGEVYRGRDRETDTPVAIKVLRADRIARADEAARVGVLLERFKREGEILRELAHPNIVQMLAVDVVDNRQFLVMEYVNGGSLRERLDTGQQLTVVKVLQMALEVADALSRVHHLGIVHRDIKPDNILLMADGTPRVTDFGVAHLASVSPVTGAGAILGTLDYLSPEACNGLPVDARSDIWSFGVVLYEMLVGRTPFLGDTAVMTVAAISSSPTPPIERVGEELPGALVRLVNQMLVKERDERTSSARKVAAELESILVELERPPPKLSRKPSDPTLGGTIDSAQFQVPPPLASEDPRISPERRTELRLLEKVHRHWIAGVLEQANAERTRMRLPARRCYEKIELPWEHLGAAFRDRQLLDIGSDPVEVFDATDRALLILGEAGGGKSTLLLELTKTLLERAMAQPRDPLPVVLSLSSWTQQSGDLSNWIVDELVAKYQLPRRLGRAWLESERLLLLLDDFVGEVPGCVLAINEFREQHGMSGLVVCGRTETHAASDGKQLRLGGAIELLSPTEDEVERALGQVEPKLIEILEQDPALRELVRSPLMLTLLRGVFASRGDSGDGAESDSDSSTTGRGLRAGTGDGRPLRERLFASFVSRSLHRGPPGLDRPTVCAQLSEFAAGMSANNQRMFLIEQLQPSWLRTRAQQWLYLVLTRGFAVLFISCSIWLVHELLKRFGMPTPLSLAHIEGARALGLPNTLGELITLALIGLIATPALVLTDGLVYEHRRKLGPPASQEFDLRLVAARLAVLFIVFVALLQTVDSWVGAISTVSIVLILNIFMLVQRGSPSFSSEIQPVEALGWSWGQAAKWGALALPLNLGPAAFLWWIDYPSQIISFVVVTGVLFVFVCAGLQHRELDARSKPNLGTKLSMRNAAIASLLVSGAQIPLYLVWWRDPGTVVVGVMTAGLVTALSFGLLSVWQHVTLRLLLARTTQIPLRVEEPLDHAIACGLMRRVGGGYMFTSPLLQDYFASLATGQETSS</sequence>
<dbReference type="PANTHER" id="PTHR24350">
    <property type="entry name" value="SERINE/THREONINE-PROTEIN KINASE IAL-RELATED"/>
    <property type="match status" value="1"/>
</dbReference>
<proteinExistence type="predicted"/>
<feature type="transmembrane region" description="Helical" evidence="8">
    <location>
        <begin position="789"/>
        <end position="808"/>
    </location>
</feature>
<organism evidence="10 11">
    <name type="scientific">Enhygromyxa salina</name>
    <dbReference type="NCBI Taxonomy" id="215803"/>
    <lineage>
        <taxon>Bacteria</taxon>
        <taxon>Pseudomonadati</taxon>
        <taxon>Myxococcota</taxon>
        <taxon>Polyangia</taxon>
        <taxon>Nannocystales</taxon>
        <taxon>Nannocystaceae</taxon>
        <taxon>Enhygromyxa</taxon>
    </lineage>
</organism>
<dbReference type="EMBL" id="PVNL01000135">
    <property type="protein sequence ID" value="PRP96476.1"/>
    <property type="molecule type" value="Genomic_DNA"/>
</dbReference>
<dbReference type="EC" id="2.7.11.1" evidence="10"/>
<dbReference type="GO" id="GO:0004674">
    <property type="term" value="F:protein serine/threonine kinase activity"/>
    <property type="evidence" value="ECO:0007669"/>
    <property type="project" value="UniProtKB-KW"/>
</dbReference>
<dbReference type="OrthoDB" id="9801841at2"/>
<dbReference type="AlphaFoldDB" id="A0A2S9XUD3"/>
<dbReference type="InterPro" id="IPR030616">
    <property type="entry name" value="Aur-like"/>
</dbReference>
<dbReference type="InterPro" id="IPR017441">
    <property type="entry name" value="Protein_kinase_ATP_BS"/>
</dbReference>
<feature type="transmembrane region" description="Helical" evidence="8">
    <location>
        <begin position="727"/>
        <end position="744"/>
    </location>
</feature>
<feature type="domain" description="Protein kinase" evidence="9">
    <location>
        <begin position="15"/>
        <end position="282"/>
    </location>
</feature>
<comment type="caution">
    <text evidence="10">The sequence shown here is derived from an EMBL/GenBank/DDBJ whole genome shotgun (WGS) entry which is preliminary data.</text>
</comment>
<evidence type="ECO:0000313" key="10">
    <source>
        <dbReference type="EMBL" id="PRP96476.1"/>
    </source>
</evidence>
<keyword evidence="4 10" id="KW-0418">Kinase</keyword>
<keyword evidence="3 6" id="KW-0547">Nucleotide-binding</keyword>
<dbReference type="Pfam" id="PF05729">
    <property type="entry name" value="NACHT"/>
    <property type="match status" value="1"/>
</dbReference>
<keyword evidence="5 6" id="KW-0067">ATP-binding</keyword>
<feature type="region of interest" description="Disordered" evidence="7">
    <location>
        <begin position="583"/>
        <end position="610"/>
    </location>
</feature>
<evidence type="ECO:0000256" key="3">
    <source>
        <dbReference type="ARBA" id="ARBA00022741"/>
    </source>
</evidence>
<feature type="region of interest" description="Disordered" evidence="7">
    <location>
        <begin position="287"/>
        <end position="322"/>
    </location>
</feature>
<keyword evidence="1" id="KW-0723">Serine/threonine-protein kinase</keyword>
<evidence type="ECO:0000256" key="7">
    <source>
        <dbReference type="SAM" id="MobiDB-lite"/>
    </source>
</evidence>
<dbReference type="InterPro" id="IPR011009">
    <property type="entry name" value="Kinase-like_dom_sf"/>
</dbReference>
<dbReference type="InterPro" id="IPR007111">
    <property type="entry name" value="NACHT_NTPase"/>
</dbReference>
<dbReference type="InterPro" id="IPR008271">
    <property type="entry name" value="Ser/Thr_kinase_AS"/>
</dbReference>
<feature type="transmembrane region" description="Helical" evidence="8">
    <location>
        <begin position="765"/>
        <end position="783"/>
    </location>
</feature>
<reference evidence="10 11" key="1">
    <citation type="submission" date="2018-03" db="EMBL/GenBank/DDBJ databases">
        <title>Draft Genome Sequences of the Obligatory Marine Myxobacteria Enhygromyxa salina SWB007.</title>
        <authorList>
            <person name="Poehlein A."/>
            <person name="Moghaddam J.A."/>
            <person name="Harms H."/>
            <person name="Alanjari M."/>
            <person name="Koenig G.M."/>
            <person name="Daniel R."/>
            <person name="Schaeberle T.F."/>
        </authorList>
    </citation>
    <scope>NUCLEOTIDE SEQUENCE [LARGE SCALE GENOMIC DNA]</scope>
    <source>
        <strain evidence="10 11">SWB007</strain>
    </source>
</reference>
<feature type="transmembrane region" description="Helical" evidence="8">
    <location>
        <begin position="924"/>
        <end position="945"/>
    </location>
</feature>
<dbReference type="RefSeq" id="WP_106094061.1">
    <property type="nucleotide sequence ID" value="NZ_PVNL01000135.1"/>
</dbReference>
<evidence type="ECO:0000256" key="5">
    <source>
        <dbReference type="ARBA" id="ARBA00022840"/>
    </source>
</evidence>
<dbReference type="PROSITE" id="PS00107">
    <property type="entry name" value="PROTEIN_KINASE_ATP"/>
    <property type="match status" value="1"/>
</dbReference>
<feature type="binding site" evidence="6">
    <location>
        <position position="44"/>
    </location>
    <ligand>
        <name>ATP</name>
        <dbReference type="ChEBI" id="CHEBI:30616"/>
    </ligand>
</feature>
<protein>
    <submittedName>
        <fullName evidence="10">Serine/threonine-protein kinase StkP</fullName>
        <ecNumber evidence="10">2.7.11.1</ecNumber>
    </submittedName>
</protein>
<dbReference type="Gene3D" id="3.40.50.300">
    <property type="entry name" value="P-loop containing nucleotide triphosphate hydrolases"/>
    <property type="match status" value="1"/>
</dbReference>
<evidence type="ECO:0000313" key="11">
    <source>
        <dbReference type="Proteomes" id="UP000238823"/>
    </source>
</evidence>
<keyword evidence="2 10" id="KW-0808">Transferase</keyword>
<feature type="transmembrane region" description="Helical" evidence="8">
    <location>
        <begin position="859"/>
        <end position="877"/>
    </location>
</feature>
<keyword evidence="8" id="KW-0472">Membrane</keyword>
<dbReference type="InterPro" id="IPR027417">
    <property type="entry name" value="P-loop_NTPase"/>
</dbReference>
<keyword evidence="8" id="KW-1133">Transmembrane helix</keyword>
<accession>A0A2S9XUD3</accession>
<evidence type="ECO:0000256" key="8">
    <source>
        <dbReference type="SAM" id="Phobius"/>
    </source>
</evidence>
<dbReference type="SUPFAM" id="SSF56112">
    <property type="entry name" value="Protein kinase-like (PK-like)"/>
    <property type="match status" value="1"/>
</dbReference>
<name>A0A2S9XUD3_9BACT</name>
<evidence type="ECO:0000256" key="2">
    <source>
        <dbReference type="ARBA" id="ARBA00022679"/>
    </source>
</evidence>
<evidence type="ECO:0000256" key="4">
    <source>
        <dbReference type="ARBA" id="ARBA00022777"/>
    </source>
</evidence>
<evidence type="ECO:0000256" key="6">
    <source>
        <dbReference type="PROSITE-ProRule" id="PRU10141"/>
    </source>
</evidence>
<dbReference type="Proteomes" id="UP000238823">
    <property type="component" value="Unassembled WGS sequence"/>
</dbReference>
<dbReference type="PROSITE" id="PS00108">
    <property type="entry name" value="PROTEIN_KINASE_ST"/>
    <property type="match status" value="1"/>
</dbReference>
<dbReference type="GO" id="GO:0005524">
    <property type="term" value="F:ATP binding"/>
    <property type="evidence" value="ECO:0007669"/>
    <property type="project" value="UniProtKB-UniRule"/>
</dbReference>
<keyword evidence="8" id="KW-0812">Transmembrane</keyword>
<dbReference type="SMART" id="SM00220">
    <property type="entry name" value="S_TKc"/>
    <property type="match status" value="1"/>
</dbReference>
<feature type="transmembrane region" description="Helical" evidence="8">
    <location>
        <begin position="898"/>
        <end position="918"/>
    </location>
</feature>
<dbReference type="Gene3D" id="3.30.200.20">
    <property type="entry name" value="Phosphorylase Kinase, domain 1"/>
    <property type="match status" value="1"/>
</dbReference>
<feature type="transmembrane region" description="Helical" evidence="8">
    <location>
        <begin position="673"/>
        <end position="694"/>
    </location>
</feature>
<gene>
    <name evidence="10" type="primary">stkP_11</name>
    <name evidence="10" type="ORF">ENSA7_72910</name>
</gene>
<evidence type="ECO:0000256" key="1">
    <source>
        <dbReference type="ARBA" id="ARBA00022527"/>
    </source>
</evidence>
<dbReference type="InterPro" id="IPR000719">
    <property type="entry name" value="Prot_kinase_dom"/>
</dbReference>
<dbReference type="CDD" id="cd14014">
    <property type="entry name" value="STKc_PknB_like"/>
    <property type="match status" value="1"/>
</dbReference>
<dbReference type="Gene3D" id="1.10.510.10">
    <property type="entry name" value="Transferase(Phosphotransferase) domain 1"/>
    <property type="match status" value="1"/>
</dbReference>
<dbReference type="Pfam" id="PF00069">
    <property type="entry name" value="Pkinase"/>
    <property type="match status" value="1"/>
</dbReference>